<feature type="domain" description="Outer membrane protein beta-barrel" evidence="3">
    <location>
        <begin position="5"/>
        <end position="210"/>
    </location>
</feature>
<evidence type="ECO:0000313" key="4">
    <source>
        <dbReference type="EMBL" id="CAA6826561.1"/>
    </source>
</evidence>
<reference evidence="4" key="1">
    <citation type="submission" date="2020-01" db="EMBL/GenBank/DDBJ databases">
        <authorList>
            <person name="Meier V. D."/>
            <person name="Meier V D."/>
        </authorList>
    </citation>
    <scope>NUCLEOTIDE SEQUENCE</scope>
    <source>
        <strain evidence="4">HLG_WM_MAG_10</strain>
    </source>
</reference>
<dbReference type="EMBL" id="CACVAQ010000383">
    <property type="protein sequence ID" value="CAA6826561.1"/>
    <property type="molecule type" value="Genomic_DNA"/>
</dbReference>
<keyword evidence="1 2" id="KW-0732">Signal</keyword>
<dbReference type="Gene3D" id="2.40.160.20">
    <property type="match status" value="1"/>
</dbReference>
<dbReference type="InterPro" id="IPR011250">
    <property type="entry name" value="OMP/PagP_B-barrel"/>
</dbReference>
<dbReference type="AlphaFoldDB" id="A0A6S6TVC5"/>
<feature type="chain" id="PRO_5028193821" description="Outer membrane protein beta-barrel domain-containing protein" evidence="2">
    <location>
        <begin position="20"/>
        <end position="371"/>
    </location>
</feature>
<gene>
    <name evidence="4" type="ORF">HELGO_WM51280</name>
</gene>
<evidence type="ECO:0000259" key="3">
    <source>
        <dbReference type="Pfam" id="PF13505"/>
    </source>
</evidence>
<dbReference type="SUPFAM" id="SSF56925">
    <property type="entry name" value="OMPA-like"/>
    <property type="match status" value="1"/>
</dbReference>
<accession>A0A6S6TVC5</accession>
<feature type="signal peptide" evidence="2">
    <location>
        <begin position="1"/>
        <end position="19"/>
    </location>
</feature>
<proteinExistence type="predicted"/>
<sequence length="371" mass="41196">MKRILLIIAVVCAPFLTKAQFNWGHNYVEVGVGGGVMNYSGELTNSIFDFKHIHFGGALFGRYNVGQFLSVRLQLALGSISGSDADSPDFRNRIRNLSFNSHLFEGALIVEANLMGFQPRGHEKMFSPYIFAGIGVFNFNPSTTHFDPNLDQQRVFLQAINTEGQGSSTFANRTPYAKTQISIPMGIGIKYAVSSNISIGFEVGFRPTFTDYLDDVGQTYPVNALTGEPFYDQTPYLAGQYGNKSTQELFADKSYSFILEDLKARGLVGDPNLNTELATHIEGMSLSEFLNYITPYIDNPNNAASGSKDEAALSEYNSYINARGGNLVRGDKLNDWYVFTMITVSYNFIENGLVGFRKRRKRKAGCKSSQF</sequence>
<dbReference type="InterPro" id="IPR027385">
    <property type="entry name" value="Beta-barrel_OMP"/>
</dbReference>
<name>A0A6S6TVC5_9BACT</name>
<dbReference type="Pfam" id="PF13505">
    <property type="entry name" value="OMP_b-brl"/>
    <property type="match status" value="1"/>
</dbReference>
<organism evidence="4">
    <name type="scientific">uncultured Aureispira sp</name>
    <dbReference type="NCBI Taxonomy" id="1331704"/>
    <lineage>
        <taxon>Bacteria</taxon>
        <taxon>Pseudomonadati</taxon>
        <taxon>Bacteroidota</taxon>
        <taxon>Saprospiria</taxon>
        <taxon>Saprospirales</taxon>
        <taxon>Saprospiraceae</taxon>
        <taxon>Aureispira</taxon>
        <taxon>environmental samples</taxon>
    </lineage>
</organism>
<evidence type="ECO:0000256" key="2">
    <source>
        <dbReference type="SAM" id="SignalP"/>
    </source>
</evidence>
<protein>
    <recommendedName>
        <fullName evidence="3">Outer membrane protein beta-barrel domain-containing protein</fullName>
    </recommendedName>
</protein>
<evidence type="ECO:0000256" key="1">
    <source>
        <dbReference type="ARBA" id="ARBA00022729"/>
    </source>
</evidence>